<dbReference type="SUPFAM" id="SSF103481">
    <property type="entry name" value="Multidrug resistance efflux transporter EmrE"/>
    <property type="match status" value="2"/>
</dbReference>
<dbReference type="Proteomes" id="UP000198857">
    <property type="component" value="Unassembled WGS sequence"/>
</dbReference>
<keyword evidence="3 6" id="KW-0812">Transmembrane</keyword>
<organism evidence="8 9">
    <name type="scientific">Geodermatophilus dictyosporus</name>
    <dbReference type="NCBI Taxonomy" id="1523247"/>
    <lineage>
        <taxon>Bacteria</taxon>
        <taxon>Bacillati</taxon>
        <taxon>Actinomycetota</taxon>
        <taxon>Actinomycetes</taxon>
        <taxon>Geodermatophilales</taxon>
        <taxon>Geodermatophilaceae</taxon>
        <taxon>Geodermatophilus</taxon>
    </lineage>
</organism>
<proteinExistence type="inferred from homology"/>
<evidence type="ECO:0000256" key="2">
    <source>
        <dbReference type="ARBA" id="ARBA00007362"/>
    </source>
</evidence>
<reference evidence="9" key="1">
    <citation type="submission" date="2016-10" db="EMBL/GenBank/DDBJ databases">
        <authorList>
            <person name="Varghese N."/>
            <person name="Submissions S."/>
        </authorList>
    </citation>
    <scope>NUCLEOTIDE SEQUENCE [LARGE SCALE GENOMIC DNA]</scope>
    <source>
        <strain evidence="9">DSM 44208</strain>
    </source>
</reference>
<feature type="transmembrane region" description="Helical" evidence="6">
    <location>
        <begin position="154"/>
        <end position="176"/>
    </location>
</feature>
<feature type="transmembrane region" description="Helical" evidence="6">
    <location>
        <begin position="101"/>
        <end position="121"/>
    </location>
</feature>
<feature type="transmembrane region" description="Helical" evidence="6">
    <location>
        <begin position="277"/>
        <end position="295"/>
    </location>
</feature>
<evidence type="ECO:0000313" key="8">
    <source>
        <dbReference type="EMBL" id="SFO73424.1"/>
    </source>
</evidence>
<dbReference type="PANTHER" id="PTHR32322">
    <property type="entry name" value="INNER MEMBRANE TRANSPORTER"/>
    <property type="match status" value="1"/>
</dbReference>
<evidence type="ECO:0000259" key="7">
    <source>
        <dbReference type="Pfam" id="PF00892"/>
    </source>
</evidence>
<feature type="domain" description="EamA" evidence="7">
    <location>
        <begin position="163"/>
        <end position="294"/>
    </location>
</feature>
<keyword evidence="4 6" id="KW-1133">Transmembrane helix</keyword>
<evidence type="ECO:0000256" key="6">
    <source>
        <dbReference type="SAM" id="Phobius"/>
    </source>
</evidence>
<keyword evidence="9" id="KW-1185">Reference proteome</keyword>
<feature type="transmembrane region" description="Helical" evidence="6">
    <location>
        <begin position="39"/>
        <end position="59"/>
    </location>
</feature>
<evidence type="ECO:0000256" key="4">
    <source>
        <dbReference type="ARBA" id="ARBA00022989"/>
    </source>
</evidence>
<dbReference type="RefSeq" id="WP_091107037.1">
    <property type="nucleotide sequence ID" value="NZ_FOWQ01000001.1"/>
</dbReference>
<dbReference type="Pfam" id="PF00892">
    <property type="entry name" value="EamA"/>
    <property type="match status" value="2"/>
</dbReference>
<dbReference type="EMBL" id="FOWQ01000001">
    <property type="protein sequence ID" value="SFO73424.1"/>
    <property type="molecule type" value="Genomic_DNA"/>
</dbReference>
<keyword evidence="5 6" id="KW-0472">Membrane</keyword>
<evidence type="ECO:0000313" key="9">
    <source>
        <dbReference type="Proteomes" id="UP000198857"/>
    </source>
</evidence>
<feature type="transmembrane region" description="Helical" evidence="6">
    <location>
        <begin position="255"/>
        <end position="271"/>
    </location>
</feature>
<dbReference type="OrthoDB" id="4055477at2"/>
<name>A0A1I5JKS8_9ACTN</name>
<feature type="transmembrane region" description="Helical" evidence="6">
    <location>
        <begin position="12"/>
        <end position="33"/>
    </location>
</feature>
<dbReference type="GO" id="GO:0016020">
    <property type="term" value="C:membrane"/>
    <property type="evidence" value="ECO:0007669"/>
    <property type="project" value="UniProtKB-SubCell"/>
</dbReference>
<feature type="transmembrane region" description="Helical" evidence="6">
    <location>
        <begin position="71"/>
        <end position="95"/>
    </location>
</feature>
<gene>
    <name evidence="8" type="ORF">SAMN05660464_0834</name>
</gene>
<sequence>MSAPARSRLQRLGAPALFVLLWSTGFVGAQYGLPYAEPLTFLGLRMVIAAALLALIAVAARAALLSRPAQYAHAAVVGLLLHAGYLGGVFVAISLGVPSPVSAVVVSLQPVLTVVLAGPVLGERATRRQWLGLALGVAGVAVVVWPGLTAAAGAASLSVVGVAACLVALAAGTAGTVHQKRFGGGIPLLWGTAVQYAAAAVVLLAGALATERMTIRWTGDFVLAMVWLVLALSLGAVLLLLVLLRRGTAAEVSSLLYLVPPAVALEAWLLFGTVPSAVSLAGIALTALGVALVVVPGRRPVAARPPQ</sequence>
<feature type="transmembrane region" description="Helical" evidence="6">
    <location>
        <begin position="188"/>
        <end position="209"/>
    </location>
</feature>
<evidence type="ECO:0000256" key="3">
    <source>
        <dbReference type="ARBA" id="ARBA00022692"/>
    </source>
</evidence>
<dbReference type="InterPro" id="IPR037185">
    <property type="entry name" value="EmrE-like"/>
</dbReference>
<feature type="domain" description="EamA" evidence="7">
    <location>
        <begin position="17"/>
        <end position="144"/>
    </location>
</feature>
<evidence type="ECO:0000256" key="1">
    <source>
        <dbReference type="ARBA" id="ARBA00004141"/>
    </source>
</evidence>
<protein>
    <submittedName>
        <fullName evidence="8">EamA-like transporter family protein</fullName>
    </submittedName>
</protein>
<dbReference type="InterPro" id="IPR050638">
    <property type="entry name" value="AA-Vitamin_Transporters"/>
</dbReference>
<comment type="subcellular location">
    <subcellularLocation>
        <location evidence="1">Membrane</location>
        <topology evidence="1">Multi-pass membrane protein</topology>
    </subcellularLocation>
</comment>
<dbReference type="STRING" id="1523247.SAMN05660464_0834"/>
<dbReference type="PANTHER" id="PTHR32322:SF2">
    <property type="entry name" value="EAMA DOMAIN-CONTAINING PROTEIN"/>
    <property type="match status" value="1"/>
</dbReference>
<dbReference type="InterPro" id="IPR000620">
    <property type="entry name" value="EamA_dom"/>
</dbReference>
<feature type="transmembrane region" description="Helical" evidence="6">
    <location>
        <begin position="130"/>
        <end position="148"/>
    </location>
</feature>
<comment type="similarity">
    <text evidence="2">Belongs to the EamA transporter family.</text>
</comment>
<feature type="transmembrane region" description="Helical" evidence="6">
    <location>
        <begin position="221"/>
        <end position="243"/>
    </location>
</feature>
<dbReference type="AlphaFoldDB" id="A0A1I5JKS8"/>
<accession>A0A1I5JKS8</accession>
<evidence type="ECO:0000256" key="5">
    <source>
        <dbReference type="ARBA" id="ARBA00023136"/>
    </source>
</evidence>